<organism evidence="4 5">
    <name type="scientific">Steinernema glaseri</name>
    <dbReference type="NCBI Taxonomy" id="37863"/>
    <lineage>
        <taxon>Eukaryota</taxon>
        <taxon>Metazoa</taxon>
        <taxon>Ecdysozoa</taxon>
        <taxon>Nematoda</taxon>
        <taxon>Chromadorea</taxon>
        <taxon>Rhabditida</taxon>
        <taxon>Tylenchina</taxon>
        <taxon>Panagrolaimomorpha</taxon>
        <taxon>Strongyloidoidea</taxon>
        <taxon>Steinernematidae</taxon>
        <taxon>Steinernema</taxon>
    </lineage>
</organism>
<evidence type="ECO:0000313" key="4">
    <source>
        <dbReference type="Proteomes" id="UP000095287"/>
    </source>
</evidence>
<name>A0A1I8AJX0_9BILA</name>
<evidence type="ECO:0000256" key="2">
    <source>
        <dbReference type="SAM" id="SignalP"/>
    </source>
</evidence>
<dbReference type="Pfam" id="PF01549">
    <property type="entry name" value="ShK"/>
    <property type="match status" value="3"/>
</dbReference>
<dbReference type="Gene3D" id="1.10.10.1940">
    <property type="match status" value="2"/>
</dbReference>
<dbReference type="PANTHER" id="PTHR21724">
    <property type="entry name" value="SHKT DOMAIN-CONTAINING PROTEIN"/>
    <property type="match status" value="1"/>
</dbReference>
<keyword evidence="2" id="KW-0732">Signal</keyword>
<dbReference type="Proteomes" id="UP000095287">
    <property type="component" value="Unplaced"/>
</dbReference>
<dbReference type="AlphaFoldDB" id="A0A1I8AJX0"/>
<keyword evidence="4" id="KW-1185">Reference proteome</keyword>
<feature type="domain" description="ShKT" evidence="3">
    <location>
        <begin position="188"/>
        <end position="225"/>
    </location>
</feature>
<evidence type="ECO:0000313" key="5">
    <source>
        <dbReference type="WBParaSite" id="L893_g6367.t1"/>
    </source>
</evidence>
<dbReference type="WBParaSite" id="L893_g6367.t1">
    <property type="protein sequence ID" value="L893_g6367.t1"/>
    <property type="gene ID" value="L893_g6367"/>
</dbReference>
<dbReference type="PROSITE" id="PS51670">
    <property type="entry name" value="SHKT"/>
    <property type="match status" value="1"/>
</dbReference>
<dbReference type="SMART" id="SM00254">
    <property type="entry name" value="ShKT"/>
    <property type="match status" value="3"/>
</dbReference>
<reference evidence="5" key="1">
    <citation type="submission" date="2016-11" db="UniProtKB">
        <authorList>
            <consortium name="WormBaseParasite"/>
        </authorList>
    </citation>
    <scope>IDENTIFICATION</scope>
</reference>
<evidence type="ECO:0000259" key="3">
    <source>
        <dbReference type="PROSITE" id="PS51670"/>
    </source>
</evidence>
<dbReference type="InterPro" id="IPR003582">
    <property type="entry name" value="ShKT_dom"/>
</dbReference>
<feature type="chain" id="PRO_5009314795" evidence="2">
    <location>
        <begin position="20"/>
        <end position="225"/>
    </location>
</feature>
<feature type="signal peptide" evidence="2">
    <location>
        <begin position="1"/>
        <end position="19"/>
    </location>
</feature>
<comment type="caution">
    <text evidence="1">Lacks conserved residue(s) required for the propagation of feature annotation.</text>
</comment>
<sequence length="225" mass="25557">MSIWSVGDQHVAHFRIALAAILFVSTGDIPSLSSRCVINTPVTPHRRPLIIVDFMQRRANPSHCSTTMILWIFLLTTSSVLAGPDSRLFVRSSPDREKTFVIHYHRRCFDNAPDCASRAHLCDSIDHAEEMTYDCKKTCNRCETVANEQTCVDKVSREECRKKKHKCNLSSMYDTMTQLCAATCERCCSDSNERCELMVTLGYCENPLIPFEQKKDNCAKSCGWC</sequence>
<proteinExistence type="predicted"/>
<dbReference type="PANTHER" id="PTHR21724:SF109">
    <property type="entry name" value="SHKT DOMAIN-CONTAINING PROTEIN"/>
    <property type="match status" value="1"/>
</dbReference>
<protein>
    <submittedName>
        <fullName evidence="5">ShKT domain-containing protein</fullName>
    </submittedName>
</protein>
<evidence type="ECO:0000256" key="1">
    <source>
        <dbReference type="PROSITE-ProRule" id="PRU01005"/>
    </source>
</evidence>
<accession>A0A1I8AJX0</accession>